<sequence>MLSLNNFNPQMPFYIYGLRAVLPNNEPGHEGKRFCVYDFNTYTIRPEESTNEFSLDAEYRSAVLGSTIRTRLPCRIVEGELPTAFGHLLLTEDALVAISDKDGEESEWTFYSF</sequence>
<reference evidence="1 2" key="1">
    <citation type="submission" date="2024-01" db="EMBL/GenBank/DDBJ databases">
        <title>A draft genome for a cacao thread blight-causing isolate of Paramarasmius palmivorus.</title>
        <authorList>
            <person name="Baruah I.K."/>
            <person name="Bukari Y."/>
            <person name="Amoako-Attah I."/>
            <person name="Meinhardt L.W."/>
            <person name="Bailey B.A."/>
            <person name="Cohen S.P."/>
        </authorList>
    </citation>
    <scope>NUCLEOTIDE SEQUENCE [LARGE SCALE GENOMIC DNA]</scope>
    <source>
        <strain evidence="1 2">GH-12</strain>
    </source>
</reference>
<keyword evidence="2" id="KW-1185">Reference proteome</keyword>
<gene>
    <name evidence="1" type="ORF">VNI00_000203</name>
</gene>
<name>A0AAW0EF55_9AGAR</name>
<dbReference type="AlphaFoldDB" id="A0AAW0EF55"/>
<organism evidence="1 2">
    <name type="scientific">Paramarasmius palmivorus</name>
    <dbReference type="NCBI Taxonomy" id="297713"/>
    <lineage>
        <taxon>Eukaryota</taxon>
        <taxon>Fungi</taxon>
        <taxon>Dikarya</taxon>
        <taxon>Basidiomycota</taxon>
        <taxon>Agaricomycotina</taxon>
        <taxon>Agaricomycetes</taxon>
        <taxon>Agaricomycetidae</taxon>
        <taxon>Agaricales</taxon>
        <taxon>Marasmiineae</taxon>
        <taxon>Marasmiaceae</taxon>
        <taxon>Paramarasmius</taxon>
    </lineage>
</organism>
<evidence type="ECO:0000313" key="2">
    <source>
        <dbReference type="Proteomes" id="UP001383192"/>
    </source>
</evidence>
<accession>A0AAW0EF55</accession>
<proteinExistence type="predicted"/>
<evidence type="ECO:0000313" key="1">
    <source>
        <dbReference type="EMBL" id="KAK7062715.1"/>
    </source>
</evidence>
<dbReference type="EMBL" id="JAYKXP010000001">
    <property type="protein sequence ID" value="KAK7062715.1"/>
    <property type="molecule type" value="Genomic_DNA"/>
</dbReference>
<dbReference type="Proteomes" id="UP001383192">
    <property type="component" value="Unassembled WGS sequence"/>
</dbReference>
<protein>
    <submittedName>
        <fullName evidence="1">Uncharacterized protein</fullName>
    </submittedName>
</protein>
<comment type="caution">
    <text evidence="1">The sequence shown here is derived from an EMBL/GenBank/DDBJ whole genome shotgun (WGS) entry which is preliminary data.</text>
</comment>